<keyword evidence="2" id="KW-0732">Signal</keyword>
<gene>
    <name evidence="3" type="ORF">B1992_09760</name>
</gene>
<reference evidence="3 4" key="1">
    <citation type="submission" date="2017-10" db="EMBL/GenBank/DDBJ databases">
        <title>Whole genome sequencing of Pseudoxanthomonas broegbernensis DSM 12573(T).</title>
        <authorList>
            <person name="Kumar S."/>
            <person name="Bansal K."/>
            <person name="Kaur A."/>
            <person name="Patil P."/>
            <person name="Sharma S."/>
            <person name="Patil P.B."/>
        </authorList>
    </citation>
    <scope>NUCLEOTIDE SEQUENCE [LARGE SCALE GENOMIC DNA]</scope>
    <source>
        <strain evidence="3 4">DSM 12573</strain>
    </source>
</reference>
<evidence type="ECO:0000313" key="4">
    <source>
        <dbReference type="Proteomes" id="UP000462066"/>
    </source>
</evidence>
<dbReference type="EMBL" id="MWIP01000009">
    <property type="protein sequence ID" value="KAF1685982.1"/>
    <property type="molecule type" value="Genomic_DNA"/>
</dbReference>
<proteinExistence type="predicted"/>
<comment type="caution">
    <text evidence="3">The sequence shown here is derived from an EMBL/GenBank/DDBJ whole genome shotgun (WGS) entry which is preliminary data.</text>
</comment>
<sequence length="300" mass="32164">MHLPSILSRRPWRALLAFSLLAFPAFPPALASMPKPRTPLVELAVIDRDSGMPLPQYRHRGQAWLPGEPGRRYALRLRNHGPQRVLAVVSVDGVNVVDGRTADPRQAGYVLGPWQTLEIAGWRKSLEAVAGFVFVDPAASYAARTGRPGNVGVIGIAVFRERPLPASPIPRIAGAAPSARATDAHAEAAAEAASPAQDRAHDSGGASSGHRATHADMRPRLGTGHGSVESAPAYRTGFVREPAPAQLTELRYDTRHALLARGIDIAPHAPHRPHRDPAEPRAFPHHGFVPDPPCCNGPRP</sequence>
<dbReference type="Proteomes" id="UP000462066">
    <property type="component" value="Unassembled WGS sequence"/>
</dbReference>
<name>A0A7V8GLN2_9GAMM</name>
<accession>A0A7V8GLN2</accession>
<organism evidence="3 4">
    <name type="scientific">Pseudoxanthomonas broegbernensis</name>
    <dbReference type="NCBI Taxonomy" id="83619"/>
    <lineage>
        <taxon>Bacteria</taxon>
        <taxon>Pseudomonadati</taxon>
        <taxon>Pseudomonadota</taxon>
        <taxon>Gammaproteobacteria</taxon>
        <taxon>Lysobacterales</taxon>
        <taxon>Lysobacteraceae</taxon>
        <taxon>Pseudoxanthomonas</taxon>
    </lineage>
</organism>
<feature type="region of interest" description="Disordered" evidence="1">
    <location>
        <begin position="267"/>
        <end position="286"/>
    </location>
</feature>
<evidence type="ECO:0000256" key="2">
    <source>
        <dbReference type="SAM" id="SignalP"/>
    </source>
</evidence>
<dbReference type="AlphaFoldDB" id="A0A7V8GLN2"/>
<feature type="chain" id="PRO_5030751183" evidence="2">
    <location>
        <begin position="32"/>
        <end position="300"/>
    </location>
</feature>
<feature type="signal peptide" evidence="2">
    <location>
        <begin position="1"/>
        <end position="31"/>
    </location>
</feature>
<keyword evidence="4" id="KW-1185">Reference proteome</keyword>
<dbReference type="RefSeq" id="WP_162311306.1">
    <property type="nucleotide sequence ID" value="NZ_JACHGU010000001.1"/>
</dbReference>
<protein>
    <submittedName>
        <fullName evidence="3">Uncharacterized protein</fullName>
    </submittedName>
</protein>
<evidence type="ECO:0000256" key="1">
    <source>
        <dbReference type="SAM" id="MobiDB-lite"/>
    </source>
</evidence>
<evidence type="ECO:0000313" key="3">
    <source>
        <dbReference type="EMBL" id="KAF1685982.1"/>
    </source>
</evidence>
<feature type="region of interest" description="Disordered" evidence="1">
    <location>
        <begin position="175"/>
        <end position="229"/>
    </location>
</feature>